<dbReference type="STRING" id="71717.A0A4Y7TIV6"/>
<dbReference type="EMBL" id="QPFP01000012">
    <property type="protein sequence ID" value="TEB33419.1"/>
    <property type="molecule type" value="Genomic_DNA"/>
</dbReference>
<dbReference type="SUPFAM" id="SSF53474">
    <property type="entry name" value="alpha/beta-Hydrolases"/>
    <property type="match status" value="1"/>
</dbReference>
<dbReference type="InterPro" id="IPR050266">
    <property type="entry name" value="AB_hydrolase_sf"/>
</dbReference>
<protein>
    <submittedName>
        <fullName evidence="4">Proline-specific peptidase</fullName>
    </submittedName>
</protein>
<dbReference type="GO" id="GO:0008233">
    <property type="term" value="F:peptidase activity"/>
    <property type="evidence" value="ECO:0007669"/>
    <property type="project" value="InterPro"/>
</dbReference>
<dbReference type="Proteomes" id="UP000298030">
    <property type="component" value="Unassembled WGS sequence"/>
</dbReference>
<accession>A0A4Y7TIV6</accession>
<dbReference type="InterPro" id="IPR002410">
    <property type="entry name" value="Peptidase_S33"/>
</dbReference>
<dbReference type="PRINTS" id="PR00793">
    <property type="entry name" value="PROAMNOPTASE"/>
</dbReference>
<feature type="domain" description="AB hydrolase-1" evidence="3">
    <location>
        <begin position="37"/>
        <end position="290"/>
    </location>
</feature>
<dbReference type="NCBIfam" id="TIGR01250">
    <property type="entry name" value="pro_imino_pep_2"/>
    <property type="match status" value="1"/>
</dbReference>
<name>A0A4Y7TIV6_COPMI</name>
<sequence>MGASVTEGLVDFRVPALPRVSQTWYKIIGDLKPGVRPLIALHGGPGVNSAYLEILSDVTKGRPGPLIVYDQIGNGKSTHFPEKIGDTNFWTEGLFLGELNNLITKLNIEEYDLFGHSWGGMLGARHATLNPPGLKHLVLMSSPASMALWVQSVNGLRAKLPAEIRNVLDEHERNGTTDSPEYQEAVDFFYSRHLITINPIPDAIAEGFATIASDPTVYLTMNGPNEFSITGSLRNWTIISDIPKIQVPTLVTNGAKDEAQDIVVLPYVNKLPRVKWVKFFNSAHMAHYEERAKFMKTVAAFLF</sequence>
<dbReference type="InterPro" id="IPR000073">
    <property type="entry name" value="AB_hydrolase_1"/>
</dbReference>
<proteinExistence type="inferred from homology"/>
<comment type="similarity">
    <text evidence="1">Belongs to the peptidase S33 family.</text>
</comment>
<dbReference type="PIRSF" id="PIRSF005539">
    <property type="entry name" value="Pept_S33_TRI_F1"/>
    <property type="match status" value="1"/>
</dbReference>
<dbReference type="PANTHER" id="PTHR43798">
    <property type="entry name" value="MONOACYLGLYCEROL LIPASE"/>
    <property type="match status" value="1"/>
</dbReference>
<dbReference type="InterPro" id="IPR029058">
    <property type="entry name" value="AB_hydrolase_fold"/>
</dbReference>
<dbReference type="Gene3D" id="3.40.50.1820">
    <property type="entry name" value="alpha/beta hydrolase"/>
    <property type="match status" value="1"/>
</dbReference>
<evidence type="ECO:0000256" key="1">
    <source>
        <dbReference type="ARBA" id="ARBA00010088"/>
    </source>
</evidence>
<dbReference type="Pfam" id="PF00561">
    <property type="entry name" value="Abhydrolase_1"/>
    <property type="match status" value="1"/>
</dbReference>
<dbReference type="OrthoDB" id="190201at2759"/>
<evidence type="ECO:0000313" key="4">
    <source>
        <dbReference type="EMBL" id="TEB33419.1"/>
    </source>
</evidence>
<dbReference type="InterPro" id="IPR005945">
    <property type="entry name" value="Pro_imino_pep"/>
</dbReference>
<evidence type="ECO:0000259" key="3">
    <source>
        <dbReference type="Pfam" id="PF00561"/>
    </source>
</evidence>
<evidence type="ECO:0000313" key="5">
    <source>
        <dbReference type="Proteomes" id="UP000298030"/>
    </source>
</evidence>
<gene>
    <name evidence="4" type="ORF">FA13DRAFT_1626959</name>
</gene>
<evidence type="ECO:0000256" key="2">
    <source>
        <dbReference type="ARBA" id="ARBA00022801"/>
    </source>
</evidence>
<dbReference type="GO" id="GO:0006508">
    <property type="term" value="P:proteolysis"/>
    <property type="evidence" value="ECO:0007669"/>
    <property type="project" value="InterPro"/>
</dbReference>
<keyword evidence="5" id="KW-1185">Reference proteome</keyword>
<dbReference type="AlphaFoldDB" id="A0A4Y7TIV6"/>
<reference evidence="4 5" key="1">
    <citation type="journal article" date="2019" name="Nat. Ecol. Evol.">
        <title>Megaphylogeny resolves global patterns of mushroom evolution.</title>
        <authorList>
            <person name="Varga T."/>
            <person name="Krizsan K."/>
            <person name="Foldi C."/>
            <person name="Dima B."/>
            <person name="Sanchez-Garcia M."/>
            <person name="Sanchez-Ramirez S."/>
            <person name="Szollosi G.J."/>
            <person name="Szarkandi J.G."/>
            <person name="Papp V."/>
            <person name="Albert L."/>
            <person name="Andreopoulos W."/>
            <person name="Angelini C."/>
            <person name="Antonin V."/>
            <person name="Barry K.W."/>
            <person name="Bougher N.L."/>
            <person name="Buchanan P."/>
            <person name="Buyck B."/>
            <person name="Bense V."/>
            <person name="Catcheside P."/>
            <person name="Chovatia M."/>
            <person name="Cooper J."/>
            <person name="Damon W."/>
            <person name="Desjardin D."/>
            <person name="Finy P."/>
            <person name="Geml J."/>
            <person name="Haridas S."/>
            <person name="Hughes K."/>
            <person name="Justo A."/>
            <person name="Karasinski D."/>
            <person name="Kautmanova I."/>
            <person name="Kiss B."/>
            <person name="Kocsube S."/>
            <person name="Kotiranta H."/>
            <person name="LaButti K.M."/>
            <person name="Lechner B.E."/>
            <person name="Liimatainen K."/>
            <person name="Lipzen A."/>
            <person name="Lukacs Z."/>
            <person name="Mihaltcheva S."/>
            <person name="Morgado L.N."/>
            <person name="Niskanen T."/>
            <person name="Noordeloos M.E."/>
            <person name="Ohm R.A."/>
            <person name="Ortiz-Santana B."/>
            <person name="Ovrebo C."/>
            <person name="Racz N."/>
            <person name="Riley R."/>
            <person name="Savchenko A."/>
            <person name="Shiryaev A."/>
            <person name="Soop K."/>
            <person name="Spirin V."/>
            <person name="Szebenyi C."/>
            <person name="Tomsovsky M."/>
            <person name="Tulloss R.E."/>
            <person name="Uehling J."/>
            <person name="Grigoriev I.V."/>
            <person name="Vagvolgyi C."/>
            <person name="Papp T."/>
            <person name="Martin F.M."/>
            <person name="Miettinen O."/>
            <person name="Hibbett D.S."/>
            <person name="Nagy L.G."/>
        </authorList>
    </citation>
    <scope>NUCLEOTIDE SEQUENCE [LARGE SCALE GENOMIC DNA]</scope>
    <source>
        <strain evidence="4 5">FP101781</strain>
    </source>
</reference>
<organism evidence="4 5">
    <name type="scientific">Coprinellus micaceus</name>
    <name type="common">Glistening ink-cap mushroom</name>
    <name type="synonym">Coprinus micaceus</name>
    <dbReference type="NCBI Taxonomy" id="71717"/>
    <lineage>
        <taxon>Eukaryota</taxon>
        <taxon>Fungi</taxon>
        <taxon>Dikarya</taxon>
        <taxon>Basidiomycota</taxon>
        <taxon>Agaricomycotina</taxon>
        <taxon>Agaricomycetes</taxon>
        <taxon>Agaricomycetidae</taxon>
        <taxon>Agaricales</taxon>
        <taxon>Agaricineae</taxon>
        <taxon>Psathyrellaceae</taxon>
        <taxon>Coprinellus</taxon>
    </lineage>
</organism>
<keyword evidence="2" id="KW-0378">Hydrolase</keyword>
<comment type="caution">
    <text evidence="4">The sequence shown here is derived from an EMBL/GenBank/DDBJ whole genome shotgun (WGS) entry which is preliminary data.</text>
</comment>